<sequence>MKEHIKRLTRYYQLRSFYEKYERWLLPAALLVGVAVDFVTFRTIQIGTAFLLLGLHAILAGASIAYVNVYGVGKVPKNRFTRYLRLLAPLGMQFSLGALLSASFIFYWFSGSLSASWPLMILVVFLMISNETLRDYYREPVVQVGVYYFVVLSYCILVLPFWLNSISVWVFVFSGCVSLIAMAFYLHSMNRHLKRFRVRKKKMRTTILIIFACMNGFYFLNIIPPIPLSLTEAGVYHYIESQTDGYLMQEEATSWVDRFVPGQVIHIRQGDQVFVYSSIFAPGKINTRIVHNWQRYNEESGKWESRDKLSFGIAGGRQNGYRGFSHKARMDAGKWRVDVQTTRGQTLGRITFMVEWVEDLPPLQTVIK</sequence>
<name>A0A2H0RQ55_9BACT</name>
<protein>
    <recommendedName>
        <fullName evidence="2">DUF2914 domain-containing protein</fullName>
    </recommendedName>
</protein>
<feature type="transmembrane region" description="Helical" evidence="1">
    <location>
        <begin position="207"/>
        <end position="226"/>
    </location>
</feature>
<evidence type="ECO:0000313" key="4">
    <source>
        <dbReference type="Proteomes" id="UP000230084"/>
    </source>
</evidence>
<evidence type="ECO:0000259" key="2">
    <source>
        <dbReference type="Pfam" id="PF11141"/>
    </source>
</evidence>
<accession>A0A2H0RQ55</accession>
<gene>
    <name evidence="3" type="ORF">COV06_00595</name>
</gene>
<feature type="domain" description="DUF2914" evidence="2">
    <location>
        <begin position="287"/>
        <end position="354"/>
    </location>
</feature>
<keyword evidence="1" id="KW-1133">Transmembrane helix</keyword>
<evidence type="ECO:0000313" key="3">
    <source>
        <dbReference type="EMBL" id="PIR47885.1"/>
    </source>
</evidence>
<feature type="transmembrane region" description="Helical" evidence="1">
    <location>
        <begin position="24"/>
        <end position="44"/>
    </location>
</feature>
<dbReference type="Pfam" id="PF11141">
    <property type="entry name" value="DUF2914"/>
    <property type="match status" value="1"/>
</dbReference>
<feature type="transmembrane region" description="Helical" evidence="1">
    <location>
        <begin position="115"/>
        <end position="133"/>
    </location>
</feature>
<reference evidence="3 4" key="1">
    <citation type="submission" date="2017-09" db="EMBL/GenBank/DDBJ databases">
        <title>Depth-based differentiation of microbial function through sediment-hosted aquifers and enrichment of novel symbionts in the deep terrestrial subsurface.</title>
        <authorList>
            <person name="Probst A.J."/>
            <person name="Ladd B."/>
            <person name="Jarett J.K."/>
            <person name="Geller-Mcgrath D.E."/>
            <person name="Sieber C.M."/>
            <person name="Emerson J.B."/>
            <person name="Anantharaman K."/>
            <person name="Thomas B.C."/>
            <person name="Malmstrom R."/>
            <person name="Stieglmeier M."/>
            <person name="Klingl A."/>
            <person name="Woyke T."/>
            <person name="Ryan C.M."/>
            <person name="Banfield J.F."/>
        </authorList>
    </citation>
    <scope>NUCLEOTIDE SEQUENCE [LARGE SCALE GENOMIC DNA]</scope>
    <source>
        <strain evidence="3">CG10_big_fil_rev_8_21_14_0_10_50_16</strain>
    </source>
</reference>
<feature type="transmembrane region" description="Helical" evidence="1">
    <location>
        <begin position="145"/>
        <end position="162"/>
    </location>
</feature>
<organism evidence="3 4">
    <name type="scientific">Candidatus Uhrbacteria bacterium CG10_big_fil_rev_8_21_14_0_10_50_16</name>
    <dbReference type="NCBI Taxonomy" id="1975039"/>
    <lineage>
        <taxon>Bacteria</taxon>
        <taxon>Candidatus Uhriibacteriota</taxon>
    </lineage>
</organism>
<proteinExistence type="predicted"/>
<evidence type="ECO:0000256" key="1">
    <source>
        <dbReference type="SAM" id="Phobius"/>
    </source>
</evidence>
<dbReference type="Proteomes" id="UP000230084">
    <property type="component" value="Unassembled WGS sequence"/>
</dbReference>
<feature type="transmembrane region" description="Helical" evidence="1">
    <location>
        <begin position="168"/>
        <end position="186"/>
    </location>
</feature>
<dbReference type="EMBL" id="PCYM01000001">
    <property type="protein sequence ID" value="PIR47885.1"/>
    <property type="molecule type" value="Genomic_DNA"/>
</dbReference>
<comment type="caution">
    <text evidence="3">The sequence shown here is derived from an EMBL/GenBank/DDBJ whole genome shotgun (WGS) entry which is preliminary data.</text>
</comment>
<dbReference type="AlphaFoldDB" id="A0A2H0RQ55"/>
<keyword evidence="1" id="KW-0472">Membrane</keyword>
<feature type="transmembrane region" description="Helical" evidence="1">
    <location>
        <begin position="50"/>
        <end position="71"/>
    </location>
</feature>
<keyword evidence="1" id="KW-0812">Transmembrane</keyword>
<dbReference type="InterPro" id="IPR022606">
    <property type="entry name" value="DUF2914"/>
</dbReference>
<feature type="transmembrane region" description="Helical" evidence="1">
    <location>
        <begin position="83"/>
        <end position="109"/>
    </location>
</feature>